<protein>
    <recommendedName>
        <fullName evidence="3">Transposase</fullName>
    </recommendedName>
</protein>
<name>A0A1Y0V934_9PROT</name>
<sequence length="130" mass="15062">MKRPVQRRELAAQAVAHHGVSIALACRIFGISETCFRYRPRLAAENDRIAALLVGLTQAHRRWGFGLCFLYLRNVQGQLWNHKRVYRIYRELELNLRIKPAGVLFAKSLKSCRFRPFPTGSGPWILWRTG</sequence>
<gene>
    <name evidence="1" type="ORF">S101447_03141</name>
</gene>
<organism evidence="1 2">
    <name type="scientific">Acetobacter ascendens</name>
    <dbReference type="NCBI Taxonomy" id="481146"/>
    <lineage>
        <taxon>Bacteria</taxon>
        <taxon>Pseudomonadati</taxon>
        <taxon>Pseudomonadota</taxon>
        <taxon>Alphaproteobacteria</taxon>
        <taxon>Acetobacterales</taxon>
        <taxon>Acetobacteraceae</taxon>
        <taxon>Acetobacter</taxon>
    </lineage>
</organism>
<dbReference type="AlphaFoldDB" id="A0A1Y0V934"/>
<dbReference type="PANTHER" id="PTHR47515:SF2">
    <property type="entry name" value="INTEGRASE CORE DOMAIN PROTEIN"/>
    <property type="match status" value="1"/>
</dbReference>
<dbReference type="PROSITE" id="PS51257">
    <property type="entry name" value="PROKAR_LIPOPROTEIN"/>
    <property type="match status" value="1"/>
</dbReference>
<evidence type="ECO:0000313" key="1">
    <source>
        <dbReference type="EMBL" id="ARW12178.1"/>
    </source>
</evidence>
<dbReference type="PANTHER" id="PTHR47515">
    <property type="entry name" value="LOW CALCIUM RESPONSE LOCUS PROTEIN T"/>
    <property type="match status" value="1"/>
</dbReference>
<reference evidence="1 2" key="1">
    <citation type="submission" date="2017-05" db="EMBL/GenBank/DDBJ databases">
        <title>Genome sequence of Acetobacter pasteurianus subsp. ascendens strain SRCM101447.</title>
        <authorList>
            <person name="Cho S.H."/>
        </authorList>
    </citation>
    <scope>NUCLEOTIDE SEQUENCE [LARGE SCALE GENOMIC DNA]</scope>
    <source>
        <strain evidence="1 2">SRCM101447</strain>
        <plasmid evidence="2">Plasmid pap1447-3 sequence</plasmid>
    </source>
</reference>
<evidence type="ECO:0000313" key="2">
    <source>
        <dbReference type="Proteomes" id="UP000195633"/>
    </source>
</evidence>
<geneLocation type="plasmid" evidence="2">
    <name>pap1447-3 sequence</name>
</geneLocation>
<dbReference type="EMBL" id="CP021527">
    <property type="protein sequence ID" value="ARW12178.1"/>
    <property type="molecule type" value="Genomic_DNA"/>
</dbReference>
<accession>A0A1Y0V934</accession>
<dbReference type="Proteomes" id="UP000195633">
    <property type="component" value="Plasmid pAP1447-3"/>
</dbReference>
<keyword evidence="1" id="KW-0614">Plasmid</keyword>
<evidence type="ECO:0008006" key="3">
    <source>
        <dbReference type="Google" id="ProtNLM"/>
    </source>
</evidence>
<proteinExistence type="predicted"/>